<dbReference type="GO" id="GO:0016491">
    <property type="term" value="F:oxidoreductase activity"/>
    <property type="evidence" value="ECO:0007669"/>
    <property type="project" value="InterPro"/>
</dbReference>
<dbReference type="Pfam" id="PF20256">
    <property type="entry name" value="MoCoBD_2"/>
    <property type="match status" value="1"/>
</dbReference>
<dbReference type="Proteomes" id="UP000015105">
    <property type="component" value="Chromosome 7D"/>
</dbReference>
<dbReference type="EnsemblPlants" id="AET7Gv21246400.1">
    <property type="protein sequence ID" value="AET7Gv21246400.1"/>
    <property type="gene ID" value="AET7Gv21246400"/>
</dbReference>
<dbReference type="Pfam" id="PF02738">
    <property type="entry name" value="MoCoBD_1"/>
    <property type="match status" value="1"/>
</dbReference>
<dbReference type="Gene3D" id="3.30.365.10">
    <property type="entry name" value="Aldehyde oxidase/xanthine dehydrogenase, molybdopterin binding domain"/>
    <property type="match status" value="4"/>
</dbReference>
<dbReference type="InterPro" id="IPR046867">
    <property type="entry name" value="AldOxase/xan_DH_MoCoBD2"/>
</dbReference>
<proteinExistence type="predicted"/>
<organism evidence="3 4">
    <name type="scientific">Aegilops tauschii subsp. strangulata</name>
    <name type="common">Goatgrass</name>
    <dbReference type="NCBI Taxonomy" id="200361"/>
    <lineage>
        <taxon>Eukaryota</taxon>
        <taxon>Viridiplantae</taxon>
        <taxon>Streptophyta</taxon>
        <taxon>Embryophyta</taxon>
        <taxon>Tracheophyta</taxon>
        <taxon>Spermatophyta</taxon>
        <taxon>Magnoliopsida</taxon>
        <taxon>Liliopsida</taxon>
        <taxon>Poales</taxon>
        <taxon>Poaceae</taxon>
        <taxon>BOP clade</taxon>
        <taxon>Pooideae</taxon>
        <taxon>Triticodae</taxon>
        <taxon>Triticeae</taxon>
        <taxon>Triticinae</taxon>
        <taxon>Aegilops</taxon>
    </lineage>
</organism>
<feature type="domain" description="Aldehyde oxidase/xanthine dehydrogenase second molybdopterin binding" evidence="2">
    <location>
        <begin position="150"/>
        <end position="299"/>
    </location>
</feature>
<feature type="domain" description="Aldehyde oxidase/xanthine dehydrogenase first molybdopterin binding" evidence="1">
    <location>
        <begin position="1"/>
        <end position="121"/>
    </location>
</feature>
<evidence type="ECO:0000259" key="1">
    <source>
        <dbReference type="Pfam" id="PF02738"/>
    </source>
</evidence>
<accession>A0A453T535</accession>
<dbReference type="AlphaFoldDB" id="A0A453T535"/>
<dbReference type="InterPro" id="IPR008274">
    <property type="entry name" value="AldOxase/xan_DH_MoCoBD1"/>
</dbReference>
<reference evidence="3" key="4">
    <citation type="submission" date="2019-03" db="UniProtKB">
        <authorList>
            <consortium name="EnsemblPlants"/>
        </authorList>
    </citation>
    <scope>IDENTIFICATION</scope>
</reference>
<dbReference type="Gramene" id="AET7Gv21246400.1">
    <property type="protein sequence ID" value="AET7Gv21246400.1"/>
    <property type="gene ID" value="AET7Gv21246400"/>
</dbReference>
<keyword evidence="4" id="KW-1185">Reference proteome</keyword>
<evidence type="ECO:0000313" key="4">
    <source>
        <dbReference type="Proteomes" id="UP000015105"/>
    </source>
</evidence>
<evidence type="ECO:0000313" key="3">
    <source>
        <dbReference type="EnsemblPlants" id="AET7Gv21246400.1"/>
    </source>
</evidence>
<name>A0A453T535_AEGTS</name>
<reference evidence="4" key="1">
    <citation type="journal article" date="2014" name="Science">
        <title>Ancient hybridizations among the ancestral genomes of bread wheat.</title>
        <authorList>
            <consortium name="International Wheat Genome Sequencing Consortium,"/>
            <person name="Marcussen T."/>
            <person name="Sandve S.R."/>
            <person name="Heier L."/>
            <person name="Spannagl M."/>
            <person name="Pfeifer M."/>
            <person name="Jakobsen K.S."/>
            <person name="Wulff B.B."/>
            <person name="Steuernagel B."/>
            <person name="Mayer K.F."/>
            <person name="Olsen O.A."/>
        </authorList>
    </citation>
    <scope>NUCLEOTIDE SEQUENCE [LARGE SCALE GENOMIC DNA]</scope>
    <source>
        <strain evidence="4">cv. AL8/78</strain>
    </source>
</reference>
<dbReference type="SUPFAM" id="SSF56003">
    <property type="entry name" value="Molybdenum cofactor-binding domain"/>
    <property type="match status" value="1"/>
</dbReference>
<dbReference type="InterPro" id="IPR037165">
    <property type="entry name" value="AldOxase/xan_DH_Mopterin-bd_sf"/>
</dbReference>
<protein>
    <submittedName>
        <fullName evidence="3">Uncharacterized protein</fullName>
    </submittedName>
</protein>
<reference evidence="3" key="3">
    <citation type="journal article" date="2017" name="Nature">
        <title>Genome sequence of the progenitor of the wheat D genome Aegilops tauschii.</title>
        <authorList>
            <person name="Luo M.C."/>
            <person name="Gu Y.Q."/>
            <person name="Puiu D."/>
            <person name="Wang H."/>
            <person name="Twardziok S.O."/>
            <person name="Deal K.R."/>
            <person name="Huo N."/>
            <person name="Zhu T."/>
            <person name="Wang L."/>
            <person name="Wang Y."/>
            <person name="McGuire P.E."/>
            <person name="Liu S."/>
            <person name="Long H."/>
            <person name="Ramasamy R.K."/>
            <person name="Rodriguez J.C."/>
            <person name="Van S.L."/>
            <person name="Yuan L."/>
            <person name="Wang Z."/>
            <person name="Xia Z."/>
            <person name="Xiao L."/>
            <person name="Anderson O.D."/>
            <person name="Ouyang S."/>
            <person name="Liang Y."/>
            <person name="Zimin A.V."/>
            <person name="Pertea G."/>
            <person name="Qi P."/>
            <person name="Bennetzen J.L."/>
            <person name="Dai X."/>
            <person name="Dawson M.W."/>
            <person name="Muller H.G."/>
            <person name="Kugler K."/>
            <person name="Rivarola-Duarte L."/>
            <person name="Spannagl M."/>
            <person name="Mayer K.F.X."/>
            <person name="Lu F.H."/>
            <person name="Bevan M.W."/>
            <person name="Leroy P."/>
            <person name="Li P."/>
            <person name="You F.M."/>
            <person name="Sun Q."/>
            <person name="Liu Z."/>
            <person name="Lyons E."/>
            <person name="Wicker T."/>
            <person name="Salzberg S.L."/>
            <person name="Devos K.M."/>
            <person name="Dvorak J."/>
        </authorList>
    </citation>
    <scope>NUCLEOTIDE SEQUENCE [LARGE SCALE GENOMIC DNA]</scope>
    <source>
        <strain evidence="3">cv. AL8/78</strain>
    </source>
</reference>
<dbReference type="STRING" id="200361.A0A453T535"/>
<reference evidence="4" key="2">
    <citation type="journal article" date="2017" name="Nat. Plants">
        <title>The Aegilops tauschii genome reveals multiple impacts of transposons.</title>
        <authorList>
            <person name="Zhao G."/>
            <person name="Zou C."/>
            <person name="Li K."/>
            <person name="Wang K."/>
            <person name="Li T."/>
            <person name="Gao L."/>
            <person name="Zhang X."/>
            <person name="Wang H."/>
            <person name="Yang Z."/>
            <person name="Liu X."/>
            <person name="Jiang W."/>
            <person name="Mao L."/>
            <person name="Kong X."/>
            <person name="Jiao Y."/>
            <person name="Jia J."/>
        </authorList>
    </citation>
    <scope>NUCLEOTIDE SEQUENCE [LARGE SCALE GENOMIC DNA]</scope>
    <source>
        <strain evidence="4">cv. AL8/78</strain>
    </source>
</reference>
<sequence length="320" mass="35077">MYLNRSTDMIMIGGRHPIKAYYSVGFKSDGRITALHLDILINAGISPDMSPLMPEYIMSGLKKYNWGALSFDIKVCKTNNTSKSAMRAPGDTQGSFVAEAIIEHVATALSLDANSVRQRNFHTYDSLVMFYPESAGEASTYTLHSIFDKLLTTSSYRHRAESIKQFNNCNKWRKRGISCVPLILKVAPRPAPGRVSVLNDGSIVVEVGGVEIGQGLWTKVQQMTVFALGQLWPDGCEFLLDRMRVLQADTLNLIQGGLTAGSTSSESSCAATLEACNLLVGRLKPVMEKLKQQSGGGVSWDALIAQVLTLGRRMIYCSQI</sequence>
<dbReference type="PANTHER" id="PTHR11908:SF89">
    <property type="entry name" value="ALDEHYDE OXIDASE-LIKE PROTEIN-RELATED"/>
    <property type="match status" value="1"/>
</dbReference>
<reference evidence="3" key="5">
    <citation type="journal article" date="2021" name="G3 (Bethesda)">
        <title>Aegilops tauschii genome assembly Aet v5.0 features greater sequence contiguity and improved annotation.</title>
        <authorList>
            <person name="Wang L."/>
            <person name="Zhu T."/>
            <person name="Rodriguez J.C."/>
            <person name="Deal K.R."/>
            <person name="Dubcovsky J."/>
            <person name="McGuire P.E."/>
            <person name="Lux T."/>
            <person name="Spannagl M."/>
            <person name="Mayer K.F.X."/>
            <person name="Baldrich P."/>
            <person name="Meyers B.C."/>
            <person name="Huo N."/>
            <person name="Gu Y.Q."/>
            <person name="Zhou H."/>
            <person name="Devos K.M."/>
            <person name="Bennetzen J.L."/>
            <person name="Unver T."/>
            <person name="Budak H."/>
            <person name="Gulick P.J."/>
            <person name="Galiba G."/>
            <person name="Kalapos B."/>
            <person name="Nelson D.R."/>
            <person name="Li P."/>
            <person name="You F.M."/>
            <person name="Luo M.C."/>
            <person name="Dvorak J."/>
        </authorList>
    </citation>
    <scope>NUCLEOTIDE SEQUENCE [LARGE SCALE GENOMIC DNA]</scope>
    <source>
        <strain evidence="3">cv. AL8/78</strain>
    </source>
</reference>
<evidence type="ECO:0000259" key="2">
    <source>
        <dbReference type="Pfam" id="PF20256"/>
    </source>
</evidence>
<dbReference type="PANTHER" id="PTHR11908">
    <property type="entry name" value="XANTHINE DEHYDROGENASE"/>
    <property type="match status" value="1"/>
</dbReference>
<dbReference type="GO" id="GO:0005506">
    <property type="term" value="F:iron ion binding"/>
    <property type="evidence" value="ECO:0007669"/>
    <property type="project" value="InterPro"/>
</dbReference>
<dbReference type="InterPro" id="IPR016208">
    <property type="entry name" value="Ald_Oxase/xanthine_DH-like"/>
</dbReference>